<dbReference type="Gene3D" id="3.40.50.300">
    <property type="entry name" value="P-loop containing nucleotide triphosphate hydrolases"/>
    <property type="match status" value="2"/>
</dbReference>
<dbReference type="Proteomes" id="UP000323144">
    <property type="component" value="Chromosome"/>
</dbReference>
<sequence>MKNNYKIFIDPLYGWAANGDQIIDDFFSFKDYEDKNLFDKFSLKFKSYVKDYKEENIKESLEMIFDIFKNSQNLEIVDLDLINKRAKYSFNSNTIKYSHALICRLDEENQKKFNNVKSIVVYLSILDYAKEFLLMVRTINFFDNFLELLPEEEVIKFDSKNSSLQFSYYKPKEIANNTELLEVYQKDFVNTFGPNSNKKVSKFFYLLQFLEHFKSFAKHLNFEDVEGYFFEDHNITLKPNEKRLIKFLINNDNREKAYLFKMPVKFSENIFNYEAEFILEKIKNEPSSTILKLENEVIRIYSKLMDLSEEYNRLVASDLYKKINLDDSKLSEKYKVMKQNLNLYIKTIENNFNWLKNNFTQLEVMLNKIHQNKLHVVNLRNVRNSKIEFEKFNPDFLEFENSTFKFEHNNKIIFDKFDNYLLNLKRTLLGFYKNPYISFLLEKPSALLSVKSELHTSFKLNEEQKEAARKAIGNNLATYVQGGSGTGKTQVVSAVGEHIVAYENKTFLITSTEKKSLIEVFERINNVQKNNPNLFFLLKGKKNKFNEKNLYKRFVNAMLENVSPSSEEEIASCEILSDLKNNFSNLELNELFFITNFSYEQILEKDIIDNYFYLTGYRLKDFLEKINSDDESEIKDMVNMKIQSTYKKLQNKFLIEDINNMKSIIKNSKGQAETFEQLTNTNKDNKNSNMFDEIRNRFNNKNNGHSNSEHFFDILIEKKLINLIGVTNSESKTIELNKKTFDLFVNYPIDLTAFDDVSKSSIFEILDFVRFSKKILFAGDYMQLAPFGDIEKYDGKNDNVIKAFFDFLHDSFDGRKIELSPEMKEYYKEQEFVNDLKYSLFKNNVMDIKKYGSKETSGLNILTKNYKFNNEIVEFVNSIYADDEKMKLADDKENEKYQNIILKADKDYEQKINIIDTSYLCNDFYENVYKKNTSLGINADKSSFDQMMFIDKNKYNYAPSRFNEFNAYWVLKSLKNIVKNNKVDPSDIGIIAMSSSQVKLIRQLIENDEKLKQFSTQIEVDTVNNFQGKTKEIVIFDMVRASKDLYNNKKSLQKAKRNMEFYNKLERLNVAVSRAKSKLIIIGAFQNYLLDDELNNIFSDTSKQIIPVFSNWYNMVNDKNGVLNAWEVHL</sequence>
<protein>
    <submittedName>
        <fullName evidence="8">AAA family ATPase</fullName>
    </submittedName>
</protein>
<evidence type="ECO:0000256" key="3">
    <source>
        <dbReference type="ARBA" id="ARBA00022801"/>
    </source>
</evidence>
<evidence type="ECO:0000256" key="1">
    <source>
        <dbReference type="ARBA" id="ARBA00007913"/>
    </source>
</evidence>
<organism evidence="8 9">
    <name type="scientific">Spiroplasma chinense</name>
    <dbReference type="NCBI Taxonomy" id="216932"/>
    <lineage>
        <taxon>Bacteria</taxon>
        <taxon>Bacillati</taxon>
        <taxon>Mycoplasmatota</taxon>
        <taxon>Mollicutes</taxon>
        <taxon>Entomoplasmatales</taxon>
        <taxon>Spiroplasmataceae</taxon>
        <taxon>Spiroplasma</taxon>
    </lineage>
</organism>
<dbReference type="SUPFAM" id="SSF52540">
    <property type="entry name" value="P-loop containing nucleoside triphosphate hydrolases"/>
    <property type="match status" value="1"/>
</dbReference>
<dbReference type="InterPro" id="IPR041679">
    <property type="entry name" value="DNA2/NAM7-like_C"/>
</dbReference>
<dbReference type="AlphaFoldDB" id="A0A5B9Y580"/>
<feature type="domain" description="DNA2/NAM7 helicase helicase" evidence="6">
    <location>
        <begin position="459"/>
        <end position="786"/>
    </location>
</feature>
<keyword evidence="3" id="KW-0378">Hydrolase</keyword>
<name>A0A5B9Y580_9MOLU</name>
<dbReference type="PANTHER" id="PTHR43788">
    <property type="entry name" value="DNA2/NAM7 HELICASE FAMILY MEMBER"/>
    <property type="match status" value="1"/>
</dbReference>
<dbReference type="GO" id="GO:0016787">
    <property type="term" value="F:hydrolase activity"/>
    <property type="evidence" value="ECO:0007669"/>
    <property type="project" value="UniProtKB-KW"/>
</dbReference>
<dbReference type="EMBL" id="CP043026">
    <property type="protein sequence ID" value="QEH61975.1"/>
    <property type="molecule type" value="Genomic_DNA"/>
</dbReference>
<evidence type="ECO:0000256" key="2">
    <source>
        <dbReference type="ARBA" id="ARBA00022741"/>
    </source>
</evidence>
<gene>
    <name evidence="8" type="ORF">SCHIN_v1c07800</name>
</gene>
<feature type="domain" description="DNA2/NAM7 helicase-like C-terminal" evidence="7">
    <location>
        <begin position="856"/>
        <end position="1084"/>
    </location>
</feature>
<dbReference type="KEGG" id="schi:SCHIN_v1c07800"/>
<dbReference type="RefSeq" id="WP_166508351.1">
    <property type="nucleotide sequence ID" value="NZ_CP043026.1"/>
</dbReference>
<dbReference type="Pfam" id="PF13087">
    <property type="entry name" value="AAA_12"/>
    <property type="match status" value="1"/>
</dbReference>
<dbReference type="PANTHER" id="PTHR43788:SF8">
    <property type="entry name" value="DNA-BINDING PROTEIN SMUBP-2"/>
    <property type="match status" value="1"/>
</dbReference>
<dbReference type="CDD" id="cd18808">
    <property type="entry name" value="SF1_C_Upf1"/>
    <property type="match status" value="1"/>
</dbReference>
<keyword evidence="9" id="KW-1185">Reference proteome</keyword>
<dbReference type="GO" id="GO:0043139">
    <property type="term" value="F:5'-3' DNA helicase activity"/>
    <property type="evidence" value="ECO:0007669"/>
    <property type="project" value="TreeGrafter"/>
</dbReference>
<dbReference type="InterPro" id="IPR041677">
    <property type="entry name" value="DNA2/NAM7_AAA_11"/>
</dbReference>
<dbReference type="Pfam" id="PF13086">
    <property type="entry name" value="AAA_11"/>
    <property type="match status" value="1"/>
</dbReference>
<proteinExistence type="inferred from homology"/>
<evidence type="ECO:0000313" key="8">
    <source>
        <dbReference type="EMBL" id="QEH61975.1"/>
    </source>
</evidence>
<keyword evidence="2" id="KW-0547">Nucleotide-binding</keyword>
<evidence type="ECO:0000259" key="7">
    <source>
        <dbReference type="Pfam" id="PF13087"/>
    </source>
</evidence>
<dbReference type="GO" id="GO:0005524">
    <property type="term" value="F:ATP binding"/>
    <property type="evidence" value="ECO:0007669"/>
    <property type="project" value="UniProtKB-KW"/>
</dbReference>
<evidence type="ECO:0000256" key="5">
    <source>
        <dbReference type="ARBA" id="ARBA00022840"/>
    </source>
</evidence>
<keyword evidence="4" id="KW-0347">Helicase</keyword>
<evidence type="ECO:0000313" key="9">
    <source>
        <dbReference type="Proteomes" id="UP000323144"/>
    </source>
</evidence>
<evidence type="ECO:0000259" key="6">
    <source>
        <dbReference type="Pfam" id="PF13086"/>
    </source>
</evidence>
<accession>A0A5B9Y580</accession>
<keyword evidence="5" id="KW-0067">ATP-binding</keyword>
<dbReference type="InterPro" id="IPR047187">
    <property type="entry name" value="SF1_C_Upf1"/>
</dbReference>
<comment type="similarity">
    <text evidence="1">Belongs to the DNA2/NAM7 helicase family.</text>
</comment>
<dbReference type="InterPro" id="IPR027417">
    <property type="entry name" value="P-loop_NTPase"/>
</dbReference>
<evidence type="ECO:0000256" key="4">
    <source>
        <dbReference type="ARBA" id="ARBA00022806"/>
    </source>
</evidence>
<dbReference type="InterPro" id="IPR050534">
    <property type="entry name" value="Coronavir_polyprotein_1ab"/>
</dbReference>
<reference evidence="8 9" key="1">
    <citation type="submission" date="2019-08" db="EMBL/GenBank/DDBJ databases">
        <title>Complete genome sequence of Spiroplasma chinense CCH (DSM 19755).</title>
        <authorList>
            <person name="Shen H.-Y."/>
            <person name="Lin Y.-C."/>
            <person name="Chou L."/>
            <person name="Kuo C.-H."/>
        </authorList>
    </citation>
    <scope>NUCLEOTIDE SEQUENCE [LARGE SCALE GENOMIC DNA]</scope>
    <source>
        <strain evidence="8 9">CCH</strain>
    </source>
</reference>